<keyword evidence="2" id="KW-0802">TPR repeat</keyword>
<proteinExistence type="predicted"/>
<reference evidence="4 5" key="1">
    <citation type="submission" date="2016-10" db="EMBL/GenBank/DDBJ databases">
        <authorList>
            <person name="de Groot N.N."/>
        </authorList>
    </citation>
    <scope>NUCLEOTIDE SEQUENCE [LARGE SCALE GENOMIC DNA]</scope>
    <source>
        <strain evidence="4 5">DSM 6059</strain>
    </source>
</reference>
<evidence type="ECO:0000259" key="3">
    <source>
        <dbReference type="PROSITE" id="PS50110"/>
    </source>
</evidence>
<accession>A0A1I1V139</accession>
<gene>
    <name evidence="4" type="ORF">SAMN02745724_05347</name>
</gene>
<dbReference type="InterPro" id="IPR019734">
    <property type="entry name" value="TPR_rpt"/>
</dbReference>
<evidence type="ECO:0000256" key="1">
    <source>
        <dbReference type="PROSITE-ProRule" id="PRU00169"/>
    </source>
</evidence>
<evidence type="ECO:0000313" key="5">
    <source>
        <dbReference type="Proteomes" id="UP000198862"/>
    </source>
</evidence>
<protein>
    <submittedName>
        <fullName evidence="4">Response regulator receiver domain-containing protein</fullName>
    </submittedName>
</protein>
<dbReference type="InterPro" id="IPR001789">
    <property type="entry name" value="Sig_transdc_resp-reg_receiver"/>
</dbReference>
<dbReference type="RefSeq" id="WP_091991858.1">
    <property type="nucleotide sequence ID" value="NZ_FOLO01000098.1"/>
</dbReference>
<dbReference type="EMBL" id="FOLO01000098">
    <property type="protein sequence ID" value="SFD74803.1"/>
    <property type="molecule type" value="Genomic_DNA"/>
</dbReference>
<dbReference type="InterPro" id="IPR011006">
    <property type="entry name" value="CheY-like_superfamily"/>
</dbReference>
<dbReference type="PROSITE" id="PS50110">
    <property type="entry name" value="RESPONSE_REGULATORY"/>
    <property type="match status" value="1"/>
</dbReference>
<dbReference type="Proteomes" id="UP000198862">
    <property type="component" value="Unassembled WGS sequence"/>
</dbReference>
<feature type="repeat" description="TPR" evidence="2">
    <location>
        <begin position="453"/>
        <end position="486"/>
    </location>
</feature>
<name>A0A1I1V139_9GAMM</name>
<dbReference type="GO" id="GO:0000160">
    <property type="term" value="P:phosphorelay signal transduction system"/>
    <property type="evidence" value="ECO:0007669"/>
    <property type="project" value="InterPro"/>
</dbReference>
<dbReference type="PROSITE" id="PS50005">
    <property type="entry name" value="TPR"/>
    <property type="match status" value="1"/>
</dbReference>
<dbReference type="OrthoDB" id="6308462at2"/>
<sequence length="512" mass="59451">MKTRKRNYSIDKLKIAVLDTQAANINILCQILRSKGIKKIERFINEQKFQEYSDINELDIIFLENDLHGELSGVEFIDELIFAKKLSPHTRIIFISPLATSLIYTADHPFQISGFVDKPYGAACIQKQLEQHLWVKNTLSDTFSDIENSDFKAAFFKLKSLKKIRFPTFLKNIINRILINLLIELGEYKIAESAITPFCNEAFPWALWSLFYVNHELGHLEKCAQFLQTTHIKNQYPNRVFYWQIFLALESKDFETVRTLLEEFPAVNMPPILIRLCTLIFIILEDFELAIDFLTRKRRILAGNKIINQFLTISLMRVYLYQALIEKGSSQVSLIAKAQECLNSIQSSAVKSTFLVDFEYINLLLSILKKKDKTTAQQLTGLNSKWQDSKFDPSICALKACVNHIGGDENACFELIYRGNCEFSDLVHSARRIYSSLLQKFAFNFIYKEQQQADIYNQLGRRHFIDRQYKLATKMFFCAISLNADNKNYKINIQESMKKGKIKEYLGIKVEE</sequence>
<dbReference type="STRING" id="1123010.SAMN02745724_05347"/>
<dbReference type="SUPFAM" id="SSF52172">
    <property type="entry name" value="CheY-like"/>
    <property type="match status" value="1"/>
</dbReference>
<comment type="caution">
    <text evidence="1">Lacks conserved residue(s) required for the propagation of feature annotation.</text>
</comment>
<feature type="domain" description="Response regulatory" evidence="3">
    <location>
        <begin position="14"/>
        <end position="133"/>
    </location>
</feature>
<organism evidence="4 5">
    <name type="scientific">Pseudoalteromonas denitrificans DSM 6059</name>
    <dbReference type="NCBI Taxonomy" id="1123010"/>
    <lineage>
        <taxon>Bacteria</taxon>
        <taxon>Pseudomonadati</taxon>
        <taxon>Pseudomonadota</taxon>
        <taxon>Gammaproteobacteria</taxon>
        <taxon>Alteromonadales</taxon>
        <taxon>Pseudoalteromonadaceae</taxon>
        <taxon>Pseudoalteromonas</taxon>
    </lineage>
</organism>
<dbReference type="Gene3D" id="3.40.50.2300">
    <property type="match status" value="1"/>
</dbReference>
<evidence type="ECO:0000256" key="2">
    <source>
        <dbReference type="PROSITE-ProRule" id="PRU00339"/>
    </source>
</evidence>
<keyword evidence="5" id="KW-1185">Reference proteome</keyword>
<dbReference type="AlphaFoldDB" id="A0A1I1V139"/>
<evidence type="ECO:0000313" key="4">
    <source>
        <dbReference type="EMBL" id="SFD74803.1"/>
    </source>
</evidence>